<feature type="compositionally biased region" description="Low complexity" evidence="1">
    <location>
        <begin position="318"/>
        <end position="327"/>
    </location>
</feature>
<organism evidence="2 3">
    <name type="scientific">Kitasatospora arboriphila</name>
    <dbReference type="NCBI Taxonomy" id="258052"/>
    <lineage>
        <taxon>Bacteria</taxon>
        <taxon>Bacillati</taxon>
        <taxon>Actinomycetota</taxon>
        <taxon>Actinomycetes</taxon>
        <taxon>Kitasatosporales</taxon>
        <taxon>Streptomycetaceae</taxon>
        <taxon>Kitasatospora</taxon>
    </lineage>
</organism>
<feature type="region of interest" description="Disordered" evidence="1">
    <location>
        <begin position="310"/>
        <end position="330"/>
    </location>
</feature>
<gene>
    <name evidence="2" type="ORF">GCM10009663_07540</name>
</gene>
<dbReference type="RefSeq" id="WP_344622007.1">
    <property type="nucleotide sequence ID" value="NZ_BAAALD010000004.1"/>
</dbReference>
<dbReference type="Proteomes" id="UP001499987">
    <property type="component" value="Unassembled WGS sequence"/>
</dbReference>
<reference evidence="2 3" key="1">
    <citation type="journal article" date="2019" name="Int. J. Syst. Evol. Microbiol.">
        <title>The Global Catalogue of Microorganisms (GCM) 10K type strain sequencing project: providing services to taxonomists for standard genome sequencing and annotation.</title>
        <authorList>
            <consortium name="The Broad Institute Genomics Platform"/>
            <consortium name="The Broad Institute Genome Sequencing Center for Infectious Disease"/>
            <person name="Wu L."/>
            <person name="Ma J."/>
        </authorList>
    </citation>
    <scope>NUCLEOTIDE SEQUENCE [LARGE SCALE GENOMIC DNA]</scope>
    <source>
        <strain evidence="2 3">JCM 13002</strain>
    </source>
</reference>
<sequence length="555" mass="58262">MAGRRRNTPDHSAGAGPQAAPAESLLPADYDLAELYGAGGRDEDDEDLDDTAVLVPPIALPPEAELAAAALAVPLIARAVALARWAAPHRVVDEFGDLVEDDRGPAARLIGLAPEEGEVPEEAVIEVLRAWSLACDLDLVELGTTQAGEHVAVPMEEVADAEAGDPSTVLDLWLTAAGIVRELAVDTDLLDIEGEGPGEGAGAGAAGDADDEDAAESALAEVEEASEAAAELLDEALQVLYELTAFAEPGEETVPLGVLAALLVVPEGEEPDEEMLGQITDLMVELDPMLADLAELGLVEHRPIDPELFEEEEEGEEAAPAAEAAGEPSEEDAARFGLVRLTPLGQYGVREWLLADGYDAPLIGDLAQGDAAALLRGLAESPNVLPDREIQVWLAGREPLDGARDLLAASRGLDAHSPVRRMFTAAALDDLGEAGDTALTEVVDDPELGGLARELLRSHGHDVAAAERPVALWRTVDHFSAVLLVGRGEAGQLRELVAGLPVTDNPASYFGELWRVPHPYTALVLDTVGELHTDRAVAKEARKAAFKAKSQQGNG</sequence>
<comment type="caution">
    <text evidence="2">The sequence shown here is derived from an EMBL/GenBank/DDBJ whole genome shotgun (WGS) entry which is preliminary data.</text>
</comment>
<protein>
    <submittedName>
        <fullName evidence="2">Uncharacterized protein</fullName>
    </submittedName>
</protein>
<name>A0ABN1TA90_9ACTN</name>
<feature type="region of interest" description="Disordered" evidence="1">
    <location>
        <begin position="1"/>
        <end position="25"/>
    </location>
</feature>
<accession>A0ABN1TA90</accession>
<feature type="region of interest" description="Disordered" evidence="1">
    <location>
        <begin position="191"/>
        <end position="216"/>
    </location>
</feature>
<evidence type="ECO:0000256" key="1">
    <source>
        <dbReference type="SAM" id="MobiDB-lite"/>
    </source>
</evidence>
<dbReference type="EMBL" id="BAAALD010000004">
    <property type="protein sequence ID" value="GAA1070973.1"/>
    <property type="molecule type" value="Genomic_DNA"/>
</dbReference>
<proteinExistence type="predicted"/>
<keyword evidence="3" id="KW-1185">Reference proteome</keyword>
<evidence type="ECO:0000313" key="2">
    <source>
        <dbReference type="EMBL" id="GAA1070973.1"/>
    </source>
</evidence>
<evidence type="ECO:0000313" key="3">
    <source>
        <dbReference type="Proteomes" id="UP001499987"/>
    </source>
</evidence>